<protein>
    <submittedName>
        <fullName evidence="2">Uncharacterized protein</fullName>
    </submittedName>
</protein>
<evidence type="ECO:0000313" key="2">
    <source>
        <dbReference type="EMBL" id="GFT53883.1"/>
    </source>
</evidence>
<feature type="region of interest" description="Disordered" evidence="1">
    <location>
        <begin position="1"/>
        <end position="39"/>
    </location>
</feature>
<evidence type="ECO:0000313" key="3">
    <source>
        <dbReference type="Proteomes" id="UP000887013"/>
    </source>
</evidence>
<dbReference type="Proteomes" id="UP000887013">
    <property type="component" value="Unassembled WGS sequence"/>
</dbReference>
<keyword evidence="3" id="KW-1185">Reference proteome</keyword>
<sequence>MTKSNKRSLDRSIPFERGQIAKRNVCADTPPRSGNVPRNQRALFVPLPPYQLPFMNVGGDRGSPVNKAIFSSEFETSQRLRYVCSLTFTLPSIEVSGWIGRMRN</sequence>
<accession>A0A8X6TWE3</accession>
<gene>
    <name evidence="2" type="ORF">NPIL_515051</name>
</gene>
<name>A0A8X6TWE3_NEPPI</name>
<dbReference type="EMBL" id="BMAW01112651">
    <property type="protein sequence ID" value="GFT53883.1"/>
    <property type="molecule type" value="Genomic_DNA"/>
</dbReference>
<dbReference type="AlphaFoldDB" id="A0A8X6TWE3"/>
<organism evidence="2 3">
    <name type="scientific">Nephila pilipes</name>
    <name type="common">Giant wood spider</name>
    <name type="synonym">Nephila maculata</name>
    <dbReference type="NCBI Taxonomy" id="299642"/>
    <lineage>
        <taxon>Eukaryota</taxon>
        <taxon>Metazoa</taxon>
        <taxon>Ecdysozoa</taxon>
        <taxon>Arthropoda</taxon>
        <taxon>Chelicerata</taxon>
        <taxon>Arachnida</taxon>
        <taxon>Araneae</taxon>
        <taxon>Araneomorphae</taxon>
        <taxon>Entelegynae</taxon>
        <taxon>Araneoidea</taxon>
        <taxon>Nephilidae</taxon>
        <taxon>Nephila</taxon>
    </lineage>
</organism>
<evidence type="ECO:0000256" key="1">
    <source>
        <dbReference type="SAM" id="MobiDB-lite"/>
    </source>
</evidence>
<comment type="caution">
    <text evidence="2">The sequence shown here is derived from an EMBL/GenBank/DDBJ whole genome shotgun (WGS) entry which is preliminary data.</text>
</comment>
<proteinExistence type="predicted"/>
<reference evidence="2" key="1">
    <citation type="submission" date="2020-08" db="EMBL/GenBank/DDBJ databases">
        <title>Multicomponent nature underlies the extraordinary mechanical properties of spider dragline silk.</title>
        <authorList>
            <person name="Kono N."/>
            <person name="Nakamura H."/>
            <person name="Mori M."/>
            <person name="Yoshida Y."/>
            <person name="Ohtoshi R."/>
            <person name="Malay A.D."/>
            <person name="Moran D.A.P."/>
            <person name="Tomita M."/>
            <person name="Numata K."/>
            <person name="Arakawa K."/>
        </authorList>
    </citation>
    <scope>NUCLEOTIDE SEQUENCE</scope>
</reference>